<sequence>MPIRPTSSAKNLRDQFKGSNIGANMSSIDSPTSGISRSKTLEPAIRHSKSGLLRTSSGGGSLRRVKSFQKKGKDSLAATLDLSMEVTLVIVKRCVKEIRLTCKGILRQLKMAHSNEIILQTIRIILDDEATTELSPLHQLDIHLVAHAMKWAIRHSEEILVTYEDYQNLYVNQDRNFSSFVRDIPPTNRAILLDLFSLCADVTLLAHLNDMTPVIVAKSLSLSIMDGPDREHTTFDASYQQRSLSAAACEDLLRAFLRIKTTHDLAKIDQEDEVDENRYICNETRVLKSARLRSHEVVLPSHIDISVPSSAGSTLSGSAGWPTPAGPLSASTPRNYNGNNAGYFDITPQSGSPISHAGGMYGASLSRSQSIAKSSDPALRAMSPSPYNGDDITEYEELMQDQSHLRRLRQERNSFLRPAESIRAESIRRRSVGDMDSIYMMSVEPAAPEDGYDSDPEVCHAQEADEDTRESLIPDFADGLGWDFNKQVQADPSQSPSLDNYQSQPLNKNGVNRSNSASSNASGLGVGGPSHMGSPRSIRDLSKQQLAALRLQQLQDQRQTEFQSFHHALSQQDLPARDLSYVSPSQGSVNSTTSLSRAPSNRAPKPTPSSFNTPRRSRRNSALRRSVTIDPNSIYGRSHRRLESIHADLLARELAHQADRYIVAEDIRAELLRVQNDHQEPSRASSEFSLQMSPQDLERPKSRRPSLFSIGEQHPSSPSQKQPTSVNNSRSFEVISRPKDVEVSVIFTPIASATSPSADIKSKFHESFPERPASPPAAPKRSLTSSGIGRSTPPLLQQSSSFSGISTATSQLSSSESKPKSSGFIRALSSKLRPKQSDDQLKQSKANAQITEAPAAAPAVSFEPPRLELNFFGDSLGSSDLSPSSEHEGQLPPTSAPALMLQTDSGVINLENWKHEAQLSLPIPLVSGSGQQDDRPTGFTGARRSSAFVIGSISDSIREQRRITKKGSSPALTAFRTTTSSKSNGTVSTSSKADVEPQARSSDKKGTISDSSFPTTDDSGSAEESTRGSAESSIPKTGASEKEYRFSTATLLKDGKLYHQLQWEEFSNLGFKSDIMTEPEQTMSGVHQLRTSQEDPRKQSTSATAASMSVNQRQQNNQMRISVSSSRNPSVDLPGQLGQASRTSTQEPGPSLAQKAVALRVAQESFIALANDSQALEALKEKSASGNRQPTIISSGSFAKDSTLPILDHFSRPPVITSKATLLHQKQQSLEITSMDGEEQDKLQRSMSAKSSLTSSATEAAHLPDSKTMKQLGPVAVGGGGHGSSVSLSSGPRPGKPASIKAPYSPEIKPKGARRFFGKKSKKGSNAASTFPSSSNGGRKRRMFPVGVRRQDVMTKTIESMDEVFPWMCIEHMAGQESGWVMLEPVQDGAVGWVMVDKLEDDMKAPNTRPHEENLREQLQVA</sequence>
<feature type="region of interest" description="Disordered" evidence="1">
    <location>
        <begin position="1228"/>
        <end position="1341"/>
    </location>
</feature>
<organism evidence="3 4">
    <name type="scientific">Entomortierella chlamydospora</name>
    <dbReference type="NCBI Taxonomy" id="101097"/>
    <lineage>
        <taxon>Eukaryota</taxon>
        <taxon>Fungi</taxon>
        <taxon>Fungi incertae sedis</taxon>
        <taxon>Mucoromycota</taxon>
        <taxon>Mortierellomycotina</taxon>
        <taxon>Mortierellomycetes</taxon>
        <taxon>Mortierellales</taxon>
        <taxon>Mortierellaceae</taxon>
        <taxon>Entomortierella</taxon>
    </lineage>
</organism>
<dbReference type="EMBL" id="JAAAID010000008">
    <property type="protein sequence ID" value="KAG0024677.1"/>
    <property type="molecule type" value="Genomic_DNA"/>
</dbReference>
<feature type="compositionally biased region" description="Low complexity" evidence="1">
    <location>
        <begin position="509"/>
        <end position="523"/>
    </location>
</feature>
<dbReference type="InterPro" id="IPR000198">
    <property type="entry name" value="RhoGAP_dom"/>
</dbReference>
<dbReference type="Pfam" id="PF00620">
    <property type="entry name" value="RhoGAP"/>
    <property type="match status" value="1"/>
</dbReference>
<feature type="compositionally biased region" description="Polar residues" evidence="1">
    <location>
        <begin position="1008"/>
        <end position="1035"/>
    </location>
</feature>
<feature type="region of interest" description="Disordered" evidence="1">
    <location>
        <begin position="678"/>
        <end position="733"/>
    </location>
</feature>
<evidence type="ECO:0000259" key="2">
    <source>
        <dbReference type="PROSITE" id="PS50238"/>
    </source>
</evidence>
<dbReference type="InterPro" id="IPR008936">
    <property type="entry name" value="Rho_GTPase_activation_prot"/>
</dbReference>
<feature type="compositionally biased region" description="Low complexity" evidence="1">
    <location>
        <begin position="873"/>
        <end position="884"/>
    </location>
</feature>
<gene>
    <name evidence="3" type="ORF">BGZ80_010834</name>
</gene>
<feature type="compositionally biased region" description="Basic residues" evidence="1">
    <location>
        <begin position="1311"/>
        <end position="1323"/>
    </location>
</feature>
<feature type="compositionally biased region" description="Polar residues" evidence="1">
    <location>
        <begin position="1099"/>
        <end position="1129"/>
    </location>
</feature>
<feature type="compositionally biased region" description="Polar residues" evidence="1">
    <location>
        <begin position="682"/>
        <end position="694"/>
    </location>
</feature>
<feature type="region of interest" description="Disordered" evidence="1">
    <location>
        <begin position="756"/>
        <end position="859"/>
    </location>
</feature>
<feature type="region of interest" description="Disordered" evidence="1">
    <location>
        <begin position="579"/>
        <end position="630"/>
    </location>
</feature>
<reference evidence="3" key="1">
    <citation type="journal article" date="2020" name="Fungal Divers.">
        <title>Resolving the Mortierellaceae phylogeny through synthesis of multi-gene phylogenetics and phylogenomics.</title>
        <authorList>
            <person name="Vandepol N."/>
            <person name="Liber J."/>
            <person name="Desiro A."/>
            <person name="Na H."/>
            <person name="Kennedy M."/>
            <person name="Barry K."/>
            <person name="Grigoriev I.V."/>
            <person name="Miller A.N."/>
            <person name="O'Donnell K."/>
            <person name="Stajich J.E."/>
            <person name="Bonito G."/>
        </authorList>
    </citation>
    <scope>NUCLEOTIDE SEQUENCE</scope>
    <source>
        <strain evidence="3">NRRL 2769</strain>
    </source>
</reference>
<dbReference type="Gene3D" id="1.10.555.10">
    <property type="entry name" value="Rho GTPase activation protein"/>
    <property type="match status" value="1"/>
</dbReference>
<feature type="region of interest" description="Disordered" evidence="1">
    <location>
        <begin position="1077"/>
        <end position="1152"/>
    </location>
</feature>
<evidence type="ECO:0000313" key="4">
    <source>
        <dbReference type="Proteomes" id="UP000703661"/>
    </source>
</evidence>
<dbReference type="PROSITE" id="PS50238">
    <property type="entry name" value="RHOGAP"/>
    <property type="match status" value="1"/>
</dbReference>
<feature type="compositionally biased region" description="Polar residues" evidence="1">
    <location>
        <begin position="1138"/>
        <end position="1148"/>
    </location>
</feature>
<name>A0A9P6N4D8_9FUNG</name>
<dbReference type="Proteomes" id="UP000703661">
    <property type="component" value="Unassembled WGS sequence"/>
</dbReference>
<comment type="caution">
    <text evidence="3">The sequence shown here is derived from an EMBL/GenBank/DDBJ whole genome shotgun (WGS) entry which is preliminary data.</text>
</comment>
<feature type="compositionally biased region" description="Polar residues" evidence="1">
    <location>
        <begin position="486"/>
        <end position="507"/>
    </location>
</feature>
<feature type="region of interest" description="Disordered" evidence="1">
    <location>
        <begin position="1403"/>
        <end position="1422"/>
    </location>
</feature>
<feature type="compositionally biased region" description="Low complexity" evidence="1">
    <location>
        <begin position="1246"/>
        <end position="1261"/>
    </location>
</feature>
<evidence type="ECO:0000256" key="1">
    <source>
        <dbReference type="SAM" id="MobiDB-lite"/>
    </source>
</evidence>
<feature type="compositionally biased region" description="Low complexity" evidence="1">
    <location>
        <begin position="797"/>
        <end position="822"/>
    </location>
</feature>
<feature type="region of interest" description="Disordered" evidence="1">
    <location>
        <begin position="446"/>
        <end position="468"/>
    </location>
</feature>
<protein>
    <recommendedName>
        <fullName evidence="2">Rho-GAP domain-containing protein</fullName>
    </recommendedName>
</protein>
<feature type="compositionally biased region" description="Basic and acidic residues" evidence="1">
    <location>
        <begin position="1403"/>
        <end position="1416"/>
    </location>
</feature>
<keyword evidence="4" id="KW-1185">Reference proteome</keyword>
<feature type="compositionally biased region" description="Polar residues" evidence="1">
    <location>
        <begin position="17"/>
        <end position="37"/>
    </location>
</feature>
<accession>A0A9P6N4D8</accession>
<feature type="region of interest" description="Disordered" evidence="1">
    <location>
        <begin position="486"/>
        <end position="538"/>
    </location>
</feature>
<feature type="compositionally biased region" description="Polar residues" evidence="1">
    <location>
        <begin position="582"/>
        <end position="599"/>
    </location>
</feature>
<evidence type="ECO:0000313" key="3">
    <source>
        <dbReference type="EMBL" id="KAG0024677.1"/>
    </source>
</evidence>
<feature type="region of interest" description="Disordered" evidence="1">
    <location>
        <begin position="873"/>
        <end position="898"/>
    </location>
</feature>
<feature type="compositionally biased region" description="Polar residues" evidence="1">
    <location>
        <begin position="714"/>
        <end position="731"/>
    </location>
</feature>
<dbReference type="SUPFAM" id="SSF48350">
    <property type="entry name" value="GTPase activation domain, GAP"/>
    <property type="match status" value="1"/>
</dbReference>
<feature type="compositionally biased region" description="Polar residues" evidence="1">
    <location>
        <begin position="1079"/>
        <end position="1091"/>
    </location>
</feature>
<dbReference type="GO" id="GO:0007165">
    <property type="term" value="P:signal transduction"/>
    <property type="evidence" value="ECO:0007669"/>
    <property type="project" value="InterPro"/>
</dbReference>
<feature type="compositionally biased region" description="Polar residues" evidence="1">
    <location>
        <begin position="1"/>
        <end position="10"/>
    </location>
</feature>
<proteinExistence type="predicted"/>
<feature type="compositionally biased region" description="Basic and acidic residues" evidence="1">
    <location>
        <begin position="993"/>
        <end position="1007"/>
    </location>
</feature>
<feature type="compositionally biased region" description="Low complexity" evidence="1">
    <location>
        <begin position="977"/>
        <end position="991"/>
    </location>
</feature>
<feature type="region of interest" description="Disordered" evidence="1">
    <location>
        <begin position="958"/>
        <end position="1043"/>
    </location>
</feature>
<feature type="compositionally biased region" description="Basic and acidic residues" evidence="1">
    <location>
        <begin position="760"/>
        <end position="769"/>
    </location>
</feature>
<feature type="compositionally biased region" description="Low complexity" evidence="1">
    <location>
        <begin position="1284"/>
        <end position="1293"/>
    </location>
</feature>
<feature type="region of interest" description="Disordered" evidence="1">
    <location>
        <begin position="313"/>
        <end position="333"/>
    </location>
</feature>
<feature type="region of interest" description="Disordered" evidence="1">
    <location>
        <begin position="924"/>
        <end position="945"/>
    </location>
</feature>
<feature type="region of interest" description="Disordered" evidence="1">
    <location>
        <begin position="1"/>
        <end position="37"/>
    </location>
</feature>
<feature type="domain" description="Rho-GAP" evidence="2">
    <location>
        <begin position="78"/>
        <end position="260"/>
    </location>
</feature>